<evidence type="ECO:0000313" key="2">
    <source>
        <dbReference type="EMBL" id="KOC90194.1"/>
    </source>
</evidence>
<comment type="caution">
    <text evidence="2">The sequence shown here is derived from an EMBL/GenBank/DDBJ whole genome shotgun (WGS) entry which is preliminary data.</text>
</comment>
<organism evidence="2 3">
    <name type="scientific">Winslowiella iniecta</name>
    <dbReference type="NCBI Taxonomy" id="1560201"/>
    <lineage>
        <taxon>Bacteria</taxon>
        <taxon>Pseudomonadati</taxon>
        <taxon>Pseudomonadota</taxon>
        <taxon>Gammaproteobacteria</taxon>
        <taxon>Enterobacterales</taxon>
        <taxon>Erwiniaceae</taxon>
        <taxon>Winslowiella</taxon>
    </lineage>
</organism>
<dbReference type="PATRIC" id="fig|1560201.3.peg.3949"/>
<gene>
    <name evidence="1" type="ORF">NG42_18640</name>
    <name evidence="2" type="ORF">NG43_17435</name>
</gene>
<dbReference type="EMBL" id="JRXF01000031">
    <property type="protein sequence ID" value="KOC90194.1"/>
    <property type="molecule type" value="Genomic_DNA"/>
</dbReference>
<dbReference type="STRING" id="1560201.NG42_18640"/>
<sequence>MRHIPLLLLCLLLQACTQTQLGVGESIKRMVAGRDDVTLTNDKIQSLRYASMYLRIDGGQRIFVVLGYNENGEQKWVTQDKAMLVTRHGRVVRTLGLPDNLTDINNLQQDPLTNPLSIANGASWTRTLSWTEKGQLRSGTAVSHFTREKDQLLNIAGEQIACRVYREAVEIAANGKSWENIFWVDAISGQVRQTQQSLGADSIHVETTILKPAKS</sequence>
<name>A0A0L7T462_9GAMM</name>
<proteinExistence type="predicted"/>
<dbReference type="Proteomes" id="UP000036851">
    <property type="component" value="Unassembled WGS sequence"/>
</dbReference>
<evidence type="ECO:0008006" key="5">
    <source>
        <dbReference type="Google" id="ProtNLM"/>
    </source>
</evidence>
<dbReference type="Pfam" id="PF11102">
    <property type="entry name" value="YjbF"/>
    <property type="match status" value="1"/>
</dbReference>
<dbReference type="Proteomes" id="UP000037088">
    <property type="component" value="Unassembled WGS sequence"/>
</dbReference>
<dbReference type="EMBL" id="JRXE01000031">
    <property type="protein sequence ID" value="KOC87827.1"/>
    <property type="molecule type" value="Genomic_DNA"/>
</dbReference>
<reference evidence="3 4" key="1">
    <citation type="journal article" date="2015" name="Int. J. Syst. Evol. Microbiol.">
        <title>Erwinia iniecta sp. nov., isolated from Russian wheat aphids (Diuraphis noxia).</title>
        <authorList>
            <person name="Campillo T."/>
            <person name="Luna E."/>
            <person name="Portier P."/>
            <person name="Fischer-Le Saux M."/>
            <person name="Lapitan N."/>
            <person name="Tisserat N.A."/>
            <person name="Leach J.E."/>
        </authorList>
    </citation>
    <scope>NUCLEOTIDE SEQUENCE [LARGE SCALE GENOMIC DNA]</scope>
    <source>
        <strain evidence="1 4">B120</strain>
        <strain evidence="2 3">B149</strain>
    </source>
</reference>
<evidence type="ECO:0000313" key="4">
    <source>
        <dbReference type="Proteomes" id="UP000037088"/>
    </source>
</evidence>
<dbReference type="SUPFAM" id="SSF159270">
    <property type="entry name" value="YmcC-like"/>
    <property type="match status" value="1"/>
</dbReference>
<dbReference type="RefSeq" id="WP_052902001.1">
    <property type="nucleotide sequence ID" value="NZ_JRXE01000031.1"/>
</dbReference>
<evidence type="ECO:0000313" key="3">
    <source>
        <dbReference type="Proteomes" id="UP000036851"/>
    </source>
</evidence>
<dbReference type="PROSITE" id="PS51257">
    <property type="entry name" value="PROKAR_LIPOPROTEIN"/>
    <property type="match status" value="1"/>
</dbReference>
<dbReference type="AlphaFoldDB" id="A0A0L7T462"/>
<dbReference type="InterPro" id="IPR023373">
    <property type="entry name" value="YmcC_sf"/>
</dbReference>
<dbReference type="OrthoDB" id="5591889at2"/>
<dbReference type="Gene3D" id="2.40.360.10">
    <property type="entry name" value="YmcC-like"/>
    <property type="match status" value="1"/>
</dbReference>
<protein>
    <recommendedName>
        <fullName evidence="5">YjbF family lipoprotein</fullName>
    </recommendedName>
</protein>
<evidence type="ECO:0000313" key="1">
    <source>
        <dbReference type="EMBL" id="KOC87827.1"/>
    </source>
</evidence>
<accession>A0A0L7T462</accession>
<dbReference type="InterPro" id="IPR021308">
    <property type="entry name" value="GfcB"/>
</dbReference>
<keyword evidence="4" id="KW-1185">Reference proteome</keyword>